<accession>A0AAN9Y8V2</accession>
<gene>
    <name evidence="1" type="ORF">V9T40_005599</name>
</gene>
<sequence>MAEAVQKENERMATGVDLGRVKGRIVLRWWLSGTWPRKYIKYSLLLMAEREREIEKETEGQTKREPLQTLKVVQADTNSVVNECEIEESLMMKTRKENTI</sequence>
<dbReference type="EMBL" id="JBBCAQ010000003">
    <property type="protein sequence ID" value="KAK7604413.1"/>
    <property type="molecule type" value="Genomic_DNA"/>
</dbReference>
<dbReference type="Proteomes" id="UP001367676">
    <property type="component" value="Unassembled WGS sequence"/>
</dbReference>
<organism evidence="1 2">
    <name type="scientific">Parthenolecanium corni</name>
    <dbReference type="NCBI Taxonomy" id="536013"/>
    <lineage>
        <taxon>Eukaryota</taxon>
        <taxon>Metazoa</taxon>
        <taxon>Ecdysozoa</taxon>
        <taxon>Arthropoda</taxon>
        <taxon>Hexapoda</taxon>
        <taxon>Insecta</taxon>
        <taxon>Pterygota</taxon>
        <taxon>Neoptera</taxon>
        <taxon>Paraneoptera</taxon>
        <taxon>Hemiptera</taxon>
        <taxon>Sternorrhyncha</taxon>
        <taxon>Coccoidea</taxon>
        <taxon>Coccidae</taxon>
        <taxon>Parthenolecanium</taxon>
    </lineage>
</organism>
<proteinExistence type="predicted"/>
<evidence type="ECO:0000313" key="2">
    <source>
        <dbReference type="Proteomes" id="UP001367676"/>
    </source>
</evidence>
<reference evidence="1 2" key="1">
    <citation type="submission" date="2024-03" db="EMBL/GenBank/DDBJ databases">
        <title>Adaptation during the transition from Ophiocordyceps entomopathogen to insect associate is accompanied by gene loss and intensified selection.</title>
        <authorList>
            <person name="Ward C.M."/>
            <person name="Onetto C.A."/>
            <person name="Borneman A.R."/>
        </authorList>
    </citation>
    <scope>NUCLEOTIDE SEQUENCE [LARGE SCALE GENOMIC DNA]</scope>
    <source>
        <strain evidence="1">AWRI1</strain>
        <tissue evidence="1">Single Adult Female</tissue>
    </source>
</reference>
<name>A0AAN9Y8V2_9HEMI</name>
<dbReference type="AlphaFoldDB" id="A0AAN9Y8V2"/>
<comment type="caution">
    <text evidence="1">The sequence shown here is derived from an EMBL/GenBank/DDBJ whole genome shotgun (WGS) entry which is preliminary data.</text>
</comment>
<evidence type="ECO:0000313" key="1">
    <source>
        <dbReference type="EMBL" id="KAK7604413.1"/>
    </source>
</evidence>
<keyword evidence="2" id="KW-1185">Reference proteome</keyword>
<protein>
    <submittedName>
        <fullName evidence="1">Uncharacterized protein</fullName>
    </submittedName>
</protein>